<dbReference type="GO" id="GO:0004252">
    <property type="term" value="F:serine-type endopeptidase activity"/>
    <property type="evidence" value="ECO:0007669"/>
    <property type="project" value="UniProtKB-UniRule"/>
</dbReference>
<dbReference type="InterPro" id="IPR015500">
    <property type="entry name" value="Peptidase_S8_subtilisin-rel"/>
</dbReference>
<dbReference type="PANTHER" id="PTHR43806">
    <property type="entry name" value="PEPTIDASE S8"/>
    <property type="match status" value="1"/>
</dbReference>
<feature type="active site" description="Charge relay system" evidence="5">
    <location>
        <position position="190"/>
    </location>
</feature>
<keyword evidence="10" id="KW-1185">Reference proteome</keyword>
<evidence type="ECO:0000256" key="4">
    <source>
        <dbReference type="ARBA" id="ARBA00022825"/>
    </source>
</evidence>
<dbReference type="EMBL" id="RBIL01000001">
    <property type="protein sequence ID" value="RKQ90625.1"/>
    <property type="molecule type" value="Genomic_DNA"/>
</dbReference>
<dbReference type="InterPro" id="IPR050131">
    <property type="entry name" value="Peptidase_S8_subtilisin-like"/>
</dbReference>
<dbReference type="PROSITE" id="PS51892">
    <property type="entry name" value="SUBTILASE"/>
    <property type="match status" value="1"/>
</dbReference>
<keyword evidence="2 5" id="KW-0645">Protease</keyword>
<dbReference type="InterPro" id="IPR036852">
    <property type="entry name" value="Peptidase_S8/S53_dom_sf"/>
</dbReference>
<feature type="chain" id="PRO_5024922961" evidence="7">
    <location>
        <begin position="23"/>
        <end position="1343"/>
    </location>
</feature>
<sequence>MRKAVLPAVLAAACAWAGTAQAQEVTTKADGAREKLDAGLQAKVDAGATETVPVLVTVSGDPGPVEALLSGEHTATTRKTSLVAGRVPVQAATKVASLDGVVSVGLVRFAKTGEPADRPDGHRRPSRAQLRDRHEGQKQTDVPYAQAPPLRRSNFDKLRKLDVLDARTHDFTGAWNAGFTGEGSTVGVLDGGTDFGHPDLIGTWQTWSGATDTDITDDGWNGWPKAFDPYGTLQLLLAPELVSGGLSWYTPTTAVSCPSLNPRGTCALRFGTRTGPSRNFDAPDGVAAHTYRFPRAWTKSGTVRLGSHPDDYLLQTYEERPAFLVVDSKRAGAYDTVYVDLDDDHDFSDEKPVTKASPASYRDMNGDGYTDVSGGLLYFISDGRTKIPGGIAEFGDDSKPAPGALLAWTGDFDPGIEGHGTLTASNVVGQAVINGKAPTFTDLPGGTYPGAVLGGAPKAKLAPYGDIYFSFETSTQLGYLFSVEHGIDVTSNSYGSSDADNDGYDAASQEADIIHGGSTTTPLFSTGNGAPGYGTTTAPSPSLGVSVGASTQFGATGWDSIARYSQVVDNDIAPFSNRGPGATGKPGVDLVADGSYSSGDATLNSVMDGQTAWETWGGTSRSTPVAAAATALVYQAWRKAHGAQPPTPDAAKRALKSSTEDLGYDTFTQGAGSLDAARAVKAASGGPTVSPDQWRVGDYRGKEYPVFTHVIAPGGSDTQTFDVSGGGSWNVSDRVLKKTSSTTLNLTTNTAAESPYTFNAPDYLVDVSNLVKQNPNADLMVLRAVYPHDQLDANGDYAADQTWRMLAYSWTDINRDGRLWTDRDRDGVVDKVASDRTNIDGEPLIDYRRSEIEQGEYVRFAYNNPTGNSLMVQVRDPKARMSDGIYLGFYHPGRSAAIPKTNFQIRVDFYTNQDWAWLTAPKTASGSLTAKVDVPAGTPYGMYQGAISLSRGADSMTVPVSVAVAAQPAQDADGNLTSAVTFGGTPYSNELYDNGSLYSGTDWAWRPESGSWRFYYYDLLKAPPPGTVFLADTTWDDPGPYTDLDTLIMGRSENQYQLFGGTAPFGAPYILDTVGKSQNTNIGAGTWAFDTATGGPREVITAPAQEGLQALVQHQVGWQGDKLEVPFKSTLGSANVSPSSVSVDAASDSGSFDVRFRSSVDLDGLAADAFGLSQPDVTTETAHQDDPADPSTASIKKTVTIAHASRLSVSTAYASNDVDLFVVYDANGDGAFTPDEIVASSATGTANESVNLVRPPDGRYQVWVHGYQVTGTPGITLTVNAIQGTDLKVTGLPDGPVPAGTTVTLHVAYAKAMTSAETYLGELLLGPKSAPTAFTVPIEVTKP</sequence>
<evidence type="ECO:0000259" key="8">
    <source>
        <dbReference type="Pfam" id="PF00082"/>
    </source>
</evidence>
<reference evidence="9 10" key="1">
    <citation type="submission" date="2018-10" db="EMBL/GenBank/DDBJ databases">
        <title>Genomic Encyclopedia of Archaeal and Bacterial Type Strains, Phase II (KMG-II): from individual species to whole genera.</title>
        <authorList>
            <person name="Goeker M."/>
        </authorList>
    </citation>
    <scope>NUCLEOTIDE SEQUENCE [LARGE SCALE GENOMIC DNA]</scope>
    <source>
        <strain evidence="9 10">DSM 14954</strain>
    </source>
</reference>
<evidence type="ECO:0000313" key="9">
    <source>
        <dbReference type="EMBL" id="RKQ90625.1"/>
    </source>
</evidence>
<evidence type="ECO:0000256" key="1">
    <source>
        <dbReference type="ARBA" id="ARBA00011073"/>
    </source>
</evidence>
<protein>
    <submittedName>
        <fullName evidence="9">Subtilase family protein</fullName>
    </submittedName>
</protein>
<keyword evidence="4 5" id="KW-0720">Serine protease</keyword>
<dbReference type="PANTHER" id="PTHR43806:SF11">
    <property type="entry name" value="CEREVISIN-RELATED"/>
    <property type="match status" value="1"/>
</dbReference>
<organism evidence="9 10">
    <name type="scientific">Solirubrobacter pauli</name>
    <dbReference type="NCBI Taxonomy" id="166793"/>
    <lineage>
        <taxon>Bacteria</taxon>
        <taxon>Bacillati</taxon>
        <taxon>Actinomycetota</taxon>
        <taxon>Thermoleophilia</taxon>
        <taxon>Solirubrobacterales</taxon>
        <taxon>Solirubrobacteraceae</taxon>
        <taxon>Solirubrobacter</taxon>
    </lineage>
</organism>
<feature type="region of interest" description="Disordered" evidence="6">
    <location>
        <begin position="112"/>
        <end position="149"/>
    </location>
</feature>
<dbReference type="OrthoDB" id="3403864at2"/>
<dbReference type="RefSeq" id="WP_121247531.1">
    <property type="nucleotide sequence ID" value="NZ_RBIL01000001.1"/>
</dbReference>
<dbReference type="PRINTS" id="PR00723">
    <property type="entry name" value="SUBTILISIN"/>
</dbReference>
<feature type="active site" description="Charge relay system" evidence="5">
    <location>
        <position position="419"/>
    </location>
</feature>
<dbReference type="SUPFAM" id="SSF52743">
    <property type="entry name" value="Subtilisin-like"/>
    <property type="match status" value="1"/>
</dbReference>
<dbReference type="PROSITE" id="PS00138">
    <property type="entry name" value="SUBTILASE_SER"/>
    <property type="match status" value="1"/>
</dbReference>
<evidence type="ECO:0000256" key="6">
    <source>
        <dbReference type="SAM" id="MobiDB-lite"/>
    </source>
</evidence>
<evidence type="ECO:0000256" key="3">
    <source>
        <dbReference type="ARBA" id="ARBA00022801"/>
    </source>
</evidence>
<name>A0A660L8M1_9ACTN</name>
<keyword evidence="3 5" id="KW-0378">Hydrolase</keyword>
<feature type="compositionally biased region" description="Basic and acidic residues" evidence="6">
    <location>
        <begin position="114"/>
        <end position="138"/>
    </location>
</feature>
<gene>
    <name evidence="9" type="ORF">C8N24_0437</name>
</gene>
<keyword evidence="7" id="KW-0732">Signal</keyword>
<evidence type="ECO:0000313" key="10">
    <source>
        <dbReference type="Proteomes" id="UP000278962"/>
    </source>
</evidence>
<comment type="caution">
    <text evidence="9">The sequence shown here is derived from an EMBL/GenBank/DDBJ whole genome shotgun (WGS) entry which is preliminary data.</text>
</comment>
<evidence type="ECO:0000256" key="5">
    <source>
        <dbReference type="PROSITE-ProRule" id="PRU01240"/>
    </source>
</evidence>
<dbReference type="Gene3D" id="3.40.50.200">
    <property type="entry name" value="Peptidase S8/S53 domain"/>
    <property type="match status" value="2"/>
</dbReference>
<dbReference type="Gene3D" id="2.60.120.380">
    <property type="match status" value="1"/>
</dbReference>
<accession>A0A660L8M1</accession>
<proteinExistence type="inferred from homology"/>
<feature type="signal peptide" evidence="7">
    <location>
        <begin position="1"/>
        <end position="22"/>
    </location>
</feature>
<dbReference type="Pfam" id="PF00082">
    <property type="entry name" value="Peptidase_S8"/>
    <property type="match status" value="1"/>
</dbReference>
<feature type="active site" description="Charge relay system" evidence="5">
    <location>
        <position position="620"/>
    </location>
</feature>
<dbReference type="Proteomes" id="UP000278962">
    <property type="component" value="Unassembled WGS sequence"/>
</dbReference>
<evidence type="ECO:0000256" key="7">
    <source>
        <dbReference type="SAM" id="SignalP"/>
    </source>
</evidence>
<dbReference type="InterPro" id="IPR000209">
    <property type="entry name" value="Peptidase_S8/S53_dom"/>
</dbReference>
<feature type="domain" description="Peptidase S8/S53" evidence="8">
    <location>
        <begin position="181"/>
        <end position="670"/>
    </location>
</feature>
<evidence type="ECO:0000256" key="2">
    <source>
        <dbReference type="ARBA" id="ARBA00022670"/>
    </source>
</evidence>
<comment type="similarity">
    <text evidence="1 5">Belongs to the peptidase S8 family.</text>
</comment>
<dbReference type="InterPro" id="IPR023828">
    <property type="entry name" value="Peptidase_S8_Ser-AS"/>
</dbReference>
<dbReference type="GO" id="GO:0006508">
    <property type="term" value="P:proteolysis"/>
    <property type="evidence" value="ECO:0007669"/>
    <property type="project" value="UniProtKB-KW"/>
</dbReference>